<evidence type="ECO:0000256" key="9">
    <source>
        <dbReference type="SAM" id="Phobius"/>
    </source>
</evidence>
<sequence>MPSKMKNRTTETSSNLETRPTATSDRTVKPRGPISNPKRKGLPLTKYYSIVPLHLMFTLFAIHFLPSKHSNKSKWNHQHLIEQTHQSLIMINLALIFIQIWFSTSLRNFKRNQIHQVNKVKHQDLSQILKKVMIDLKLKKLDPIIKKSLIEFLIPIQDALIMTFLSSILIHFLIILMGAPIFINGLKTYLLACLVSILAILPSALVIGWNQGREKVTWIRMYSEFKPKNDLEVILLCPALGTCIGSWLGGIPIPLDWDRPWQKWPVTCVLGASIGHVIGTIVAMILVGLRKHTN</sequence>
<reference evidence="10" key="1">
    <citation type="submission" date="2013-11" db="EMBL/GenBank/DDBJ databases">
        <title>Genome sequence of the fusiform rust pathogen reveals effectors for host alternation and coevolution with pine.</title>
        <authorList>
            <consortium name="DOE Joint Genome Institute"/>
            <person name="Smith K."/>
            <person name="Pendleton A."/>
            <person name="Kubisiak T."/>
            <person name="Anderson C."/>
            <person name="Salamov A."/>
            <person name="Aerts A."/>
            <person name="Riley R."/>
            <person name="Clum A."/>
            <person name="Lindquist E."/>
            <person name="Ence D."/>
            <person name="Campbell M."/>
            <person name="Kronenberg Z."/>
            <person name="Feau N."/>
            <person name="Dhillon B."/>
            <person name="Hamelin R."/>
            <person name="Burleigh J."/>
            <person name="Smith J."/>
            <person name="Yandell M."/>
            <person name="Nelson C."/>
            <person name="Grigoriev I."/>
            <person name="Davis J."/>
        </authorList>
    </citation>
    <scope>NUCLEOTIDE SEQUENCE</scope>
    <source>
        <strain evidence="10">G11</strain>
    </source>
</reference>
<comment type="caution">
    <text evidence="10">The sequence shown here is derived from an EMBL/GenBank/DDBJ whole genome shotgun (WGS) entry which is preliminary data.</text>
</comment>
<organism evidence="10 11">
    <name type="scientific">Cronartium quercuum f. sp. fusiforme G11</name>
    <dbReference type="NCBI Taxonomy" id="708437"/>
    <lineage>
        <taxon>Eukaryota</taxon>
        <taxon>Fungi</taxon>
        <taxon>Dikarya</taxon>
        <taxon>Basidiomycota</taxon>
        <taxon>Pucciniomycotina</taxon>
        <taxon>Pucciniomycetes</taxon>
        <taxon>Pucciniales</taxon>
        <taxon>Coleosporiaceae</taxon>
        <taxon>Cronartium</taxon>
    </lineage>
</organism>
<dbReference type="OrthoDB" id="2506696at2759"/>
<dbReference type="Proteomes" id="UP000886653">
    <property type="component" value="Unassembled WGS sequence"/>
</dbReference>
<feature type="transmembrane region" description="Helical" evidence="9">
    <location>
        <begin position="159"/>
        <end position="183"/>
    </location>
</feature>
<keyword evidence="4 9" id="KW-0812">Transmembrane</keyword>
<feature type="transmembrane region" description="Helical" evidence="9">
    <location>
        <begin position="189"/>
        <end position="210"/>
    </location>
</feature>
<evidence type="ECO:0000256" key="8">
    <source>
        <dbReference type="SAM" id="MobiDB-lite"/>
    </source>
</evidence>
<dbReference type="GO" id="GO:0005789">
    <property type="term" value="C:endoplasmic reticulum membrane"/>
    <property type="evidence" value="ECO:0007669"/>
    <property type="project" value="UniProtKB-SubCell"/>
</dbReference>
<evidence type="ECO:0000256" key="6">
    <source>
        <dbReference type="ARBA" id="ARBA00022989"/>
    </source>
</evidence>
<feature type="transmembrane region" description="Helical" evidence="9">
    <location>
        <begin position="85"/>
        <end position="102"/>
    </location>
</feature>
<keyword evidence="5" id="KW-0256">Endoplasmic reticulum</keyword>
<keyword evidence="6 9" id="KW-1133">Transmembrane helix</keyword>
<dbReference type="InterPro" id="IPR009580">
    <property type="entry name" value="GPI_biosynthesis_protein_Pig-F"/>
</dbReference>
<evidence type="ECO:0000313" key="11">
    <source>
        <dbReference type="Proteomes" id="UP000886653"/>
    </source>
</evidence>
<proteinExistence type="predicted"/>
<dbReference type="EMBL" id="MU167208">
    <property type="protein sequence ID" value="KAG0152340.1"/>
    <property type="molecule type" value="Genomic_DNA"/>
</dbReference>
<evidence type="ECO:0000256" key="3">
    <source>
        <dbReference type="ARBA" id="ARBA00022502"/>
    </source>
</evidence>
<comment type="pathway">
    <text evidence="2">Glycolipid biosynthesis; glycosylphosphatidylinositol-anchor biosynthesis.</text>
</comment>
<dbReference type="GO" id="GO:0006506">
    <property type="term" value="P:GPI anchor biosynthetic process"/>
    <property type="evidence" value="ECO:0007669"/>
    <property type="project" value="UniProtKB-KW"/>
</dbReference>
<evidence type="ECO:0000256" key="1">
    <source>
        <dbReference type="ARBA" id="ARBA00004477"/>
    </source>
</evidence>
<comment type="subcellular location">
    <subcellularLocation>
        <location evidence="1">Endoplasmic reticulum membrane</location>
        <topology evidence="1">Multi-pass membrane protein</topology>
    </subcellularLocation>
</comment>
<feature type="transmembrane region" description="Helical" evidence="9">
    <location>
        <begin position="264"/>
        <end position="289"/>
    </location>
</feature>
<evidence type="ECO:0000256" key="2">
    <source>
        <dbReference type="ARBA" id="ARBA00004687"/>
    </source>
</evidence>
<evidence type="ECO:0008006" key="12">
    <source>
        <dbReference type="Google" id="ProtNLM"/>
    </source>
</evidence>
<protein>
    <recommendedName>
        <fullName evidence="12">Glycosylphosphatidylinositol anchor biosynthesis protein 11</fullName>
    </recommendedName>
</protein>
<keyword evidence="7 9" id="KW-0472">Membrane</keyword>
<feature type="region of interest" description="Disordered" evidence="8">
    <location>
        <begin position="1"/>
        <end position="38"/>
    </location>
</feature>
<evidence type="ECO:0000256" key="4">
    <source>
        <dbReference type="ARBA" id="ARBA00022692"/>
    </source>
</evidence>
<name>A0A9P6NS03_9BASI</name>
<feature type="compositionally biased region" description="Polar residues" evidence="8">
    <location>
        <begin position="10"/>
        <end position="25"/>
    </location>
</feature>
<dbReference type="AlphaFoldDB" id="A0A9P6NS03"/>
<accession>A0A9P6NS03</accession>
<evidence type="ECO:0000313" key="10">
    <source>
        <dbReference type="EMBL" id="KAG0152340.1"/>
    </source>
</evidence>
<dbReference type="Pfam" id="PF06699">
    <property type="entry name" value="PIG-F"/>
    <property type="match status" value="1"/>
</dbReference>
<evidence type="ECO:0000256" key="5">
    <source>
        <dbReference type="ARBA" id="ARBA00022824"/>
    </source>
</evidence>
<feature type="transmembrane region" description="Helical" evidence="9">
    <location>
        <begin position="47"/>
        <end position="65"/>
    </location>
</feature>
<gene>
    <name evidence="10" type="ORF">CROQUDRAFT_649726</name>
</gene>
<keyword evidence="11" id="KW-1185">Reference proteome</keyword>
<feature type="transmembrane region" description="Helical" evidence="9">
    <location>
        <begin position="231"/>
        <end position="252"/>
    </location>
</feature>
<evidence type="ECO:0000256" key="7">
    <source>
        <dbReference type="ARBA" id="ARBA00023136"/>
    </source>
</evidence>
<keyword evidence="3" id="KW-0337">GPI-anchor biosynthesis</keyword>